<accession>A0A8X6MR59</accession>
<keyword evidence="2" id="KW-1185">Reference proteome</keyword>
<dbReference type="AlphaFoldDB" id="A0A8X6MR59"/>
<evidence type="ECO:0000313" key="1">
    <source>
        <dbReference type="EMBL" id="GFS73376.1"/>
    </source>
</evidence>
<gene>
    <name evidence="1" type="primary">NCL1_51964</name>
    <name evidence="1" type="ORF">NPIL_669731</name>
</gene>
<sequence length="385" mass="46809">MNIYFWPTLQFLAYARSARGILYTFDSETILHNYYTMEQIKEKVSAIRIPAFESKFTRIASESTSSTNQQFHLPLPNNIQIKLVYIVSELGLEIKIWFYSRMKRILNYRINFDVLNLLSWRSIGIIDQFETARNLIRNENFQMSSRLYVACKYYFEEYAQRLYRNMSSNDQQVVRRKWERSVSMRHWYRALVNRETLDWEQISSNITDDELFFLRNYDGLLYYFSKLQGREIRYKCFSTCLEYKLLCPFEVYFCLHQFHAEELNYVITRLAREEMIEIFKSFLYWPLKSIFLDVVNSFKTRLDKEIFRSLIVLLLYKLECGQKDYDYANILKIFWKEFSLHHSSFDEAQDVLDRVNYVLNAPLPFDSKEFQKFLKKRRQGEQKFH</sequence>
<evidence type="ECO:0000313" key="2">
    <source>
        <dbReference type="Proteomes" id="UP000887013"/>
    </source>
</evidence>
<dbReference type="OrthoDB" id="6407690at2759"/>
<organism evidence="1 2">
    <name type="scientific">Nephila pilipes</name>
    <name type="common">Giant wood spider</name>
    <name type="synonym">Nephila maculata</name>
    <dbReference type="NCBI Taxonomy" id="299642"/>
    <lineage>
        <taxon>Eukaryota</taxon>
        <taxon>Metazoa</taxon>
        <taxon>Ecdysozoa</taxon>
        <taxon>Arthropoda</taxon>
        <taxon>Chelicerata</taxon>
        <taxon>Arachnida</taxon>
        <taxon>Araneae</taxon>
        <taxon>Araneomorphae</taxon>
        <taxon>Entelegynae</taxon>
        <taxon>Araneoidea</taxon>
        <taxon>Nephilidae</taxon>
        <taxon>Nephila</taxon>
    </lineage>
</organism>
<dbReference type="Proteomes" id="UP000887013">
    <property type="component" value="Unassembled WGS sequence"/>
</dbReference>
<proteinExistence type="predicted"/>
<reference evidence="1" key="1">
    <citation type="submission" date="2020-08" db="EMBL/GenBank/DDBJ databases">
        <title>Multicomponent nature underlies the extraordinary mechanical properties of spider dragline silk.</title>
        <authorList>
            <person name="Kono N."/>
            <person name="Nakamura H."/>
            <person name="Mori M."/>
            <person name="Yoshida Y."/>
            <person name="Ohtoshi R."/>
            <person name="Malay A.D."/>
            <person name="Moran D.A.P."/>
            <person name="Tomita M."/>
            <person name="Numata K."/>
            <person name="Arakawa K."/>
        </authorList>
    </citation>
    <scope>NUCLEOTIDE SEQUENCE</scope>
</reference>
<comment type="caution">
    <text evidence="1">The sequence shown here is derived from an EMBL/GenBank/DDBJ whole genome shotgun (WGS) entry which is preliminary data.</text>
</comment>
<name>A0A8X6MR59_NEPPI</name>
<dbReference type="EMBL" id="BMAW01049971">
    <property type="protein sequence ID" value="GFS73376.1"/>
    <property type="molecule type" value="Genomic_DNA"/>
</dbReference>
<protein>
    <submittedName>
        <fullName evidence="1">Uncharacterized protein</fullName>
    </submittedName>
</protein>